<evidence type="ECO:0000313" key="3">
    <source>
        <dbReference type="Proteomes" id="UP001595945"/>
    </source>
</evidence>
<evidence type="ECO:0000313" key="2">
    <source>
        <dbReference type="EMBL" id="MFC4825423.1"/>
    </source>
</evidence>
<keyword evidence="3" id="KW-1185">Reference proteome</keyword>
<dbReference type="Proteomes" id="UP001595945">
    <property type="component" value="Unassembled WGS sequence"/>
</dbReference>
<dbReference type="GeneID" id="73043861"/>
<accession>A0ABD5Q424</accession>
<feature type="domain" description="DUF7129" evidence="1">
    <location>
        <begin position="8"/>
        <end position="49"/>
    </location>
</feature>
<comment type="caution">
    <text evidence="2">The sequence shown here is derived from an EMBL/GenBank/DDBJ whole genome shotgun (WGS) entry which is preliminary data.</text>
</comment>
<organism evidence="2 3">
    <name type="scientific">Halorussus aquaticus</name>
    <dbReference type="NCBI Taxonomy" id="2953748"/>
    <lineage>
        <taxon>Archaea</taxon>
        <taxon>Methanobacteriati</taxon>
        <taxon>Methanobacteriota</taxon>
        <taxon>Stenosarchaea group</taxon>
        <taxon>Halobacteria</taxon>
        <taxon>Halobacteriales</taxon>
        <taxon>Haladaptataceae</taxon>
        <taxon>Halorussus</taxon>
    </lineage>
</organism>
<dbReference type="Pfam" id="PF23455">
    <property type="entry name" value="DUF7129"/>
    <property type="match status" value="1"/>
</dbReference>
<dbReference type="EMBL" id="JBHSHT010000002">
    <property type="protein sequence ID" value="MFC4825423.1"/>
    <property type="molecule type" value="Genomic_DNA"/>
</dbReference>
<proteinExistence type="predicted"/>
<gene>
    <name evidence="2" type="ORF">ACFO9K_14265</name>
</gene>
<reference evidence="2 3" key="1">
    <citation type="journal article" date="2019" name="Int. J. Syst. Evol. Microbiol.">
        <title>The Global Catalogue of Microorganisms (GCM) 10K type strain sequencing project: providing services to taxonomists for standard genome sequencing and annotation.</title>
        <authorList>
            <consortium name="The Broad Institute Genomics Platform"/>
            <consortium name="The Broad Institute Genome Sequencing Center for Infectious Disease"/>
            <person name="Wu L."/>
            <person name="Ma J."/>
        </authorList>
    </citation>
    <scope>NUCLEOTIDE SEQUENCE [LARGE SCALE GENOMIC DNA]</scope>
    <source>
        <strain evidence="2 3">XZYJ18</strain>
    </source>
</reference>
<dbReference type="RefSeq" id="WP_254268914.1">
    <property type="nucleotide sequence ID" value="NZ_CP100400.1"/>
</dbReference>
<dbReference type="NCBIfam" id="NF033497">
    <property type="entry name" value="rubre_like_arch"/>
    <property type="match status" value="1"/>
</dbReference>
<sequence>MRDRDPDYEASAEYEYECLNCGTTVHAGSHPGGCDDCGTTMRNRRMPCE</sequence>
<dbReference type="InterPro" id="IPR055553">
    <property type="entry name" value="DUF7129"/>
</dbReference>
<dbReference type="AlphaFoldDB" id="A0ABD5Q424"/>
<protein>
    <submittedName>
        <fullName evidence="2">Rubrerythrin-like domain-containing protein</fullName>
    </submittedName>
</protein>
<name>A0ABD5Q424_9EURY</name>
<evidence type="ECO:0000259" key="1">
    <source>
        <dbReference type="Pfam" id="PF23455"/>
    </source>
</evidence>